<dbReference type="AlphaFoldDB" id="A0A347UHE6"/>
<sequence>MLFSPKGGEFIVVQQDFMTDLDVKTLELMADMPEFKAVLYYGAVAASPKQGLAHKATVATANHHSIKAAEAAAIKECNALRGGGPKCLLVAYVVPRKYSEQPLQLSASATTAFKRTYLKGRGAKAMAVSAATGDYAIAKGEGAAETALATCNKAASEKGATDCRVVIQDK</sequence>
<keyword evidence="2" id="KW-1185">Reference proteome</keyword>
<dbReference type="EMBL" id="CP032125">
    <property type="protein sequence ID" value="AXX98274.1"/>
    <property type="molecule type" value="Genomic_DNA"/>
</dbReference>
<dbReference type="OrthoDB" id="7658791at2"/>
<evidence type="ECO:0000313" key="1">
    <source>
        <dbReference type="EMBL" id="AXX98274.1"/>
    </source>
</evidence>
<protein>
    <submittedName>
        <fullName evidence="1">5-aminolevulic acid synthase</fullName>
    </submittedName>
</protein>
<evidence type="ECO:0000313" key="2">
    <source>
        <dbReference type="Proteomes" id="UP000261704"/>
    </source>
</evidence>
<gene>
    <name evidence="1" type="ORF">BAR1_10240</name>
</gene>
<proteinExistence type="predicted"/>
<dbReference type="Proteomes" id="UP000261704">
    <property type="component" value="Chromosome"/>
</dbReference>
<accession>A0A347UHE6</accession>
<name>A0A347UHE6_9RHOB</name>
<reference evidence="1 2" key="1">
    <citation type="submission" date="2018-09" db="EMBL/GenBank/DDBJ databases">
        <title>Profundibacter amoris BAR1 gen. nov., sp. nov., a new member of the Roseobacter clade isolated at Lokis Castle Vent Field on the Arctic Mid-Oceanic Ridge.</title>
        <authorList>
            <person name="Le Moine Bauer S."/>
            <person name="Sjoeberg A.G."/>
            <person name="L'Haridon S."/>
            <person name="Stokke R."/>
            <person name="Roalkvam I."/>
            <person name="Steen I.H."/>
            <person name="Dahle H."/>
        </authorList>
    </citation>
    <scope>NUCLEOTIDE SEQUENCE [LARGE SCALE GENOMIC DNA]</scope>
    <source>
        <strain evidence="1 2">BAR1</strain>
    </source>
</reference>
<organism evidence="1 2">
    <name type="scientific">Profundibacter amoris</name>
    <dbReference type="NCBI Taxonomy" id="2171755"/>
    <lineage>
        <taxon>Bacteria</taxon>
        <taxon>Pseudomonadati</taxon>
        <taxon>Pseudomonadota</taxon>
        <taxon>Alphaproteobacteria</taxon>
        <taxon>Rhodobacterales</taxon>
        <taxon>Paracoccaceae</taxon>
        <taxon>Profundibacter</taxon>
    </lineage>
</organism>
<dbReference type="KEGG" id="pamo:BAR1_10240"/>